<keyword evidence="2" id="KW-1185">Reference proteome</keyword>
<evidence type="ECO:0000313" key="1">
    <source>
        <dbReference type="EMBL" id="MFB9212748.1"/>
    </source>
</evidence>
<protein>
    <recommendedName>
        <fullName evidence="3">Histone deacetylase</fullName>
    </recommendedName>
</protein>
<evidence type="ECO:0000313" key="2">
    <source>
        <dbReference type="Proteomes" id="UP001589654"/>
    </source>
</evidence>
<evidence type="ECO:0008006" key="3">
    <source>
        <dbReference type="Google" id="ProtNLM"/>
    </source>
</evidence>
<gene>
    <name evidence="1" type="ORF">ACFFUR_13110</name>
</gene>
<dbReference type="Gene3D" id="3.10.490.10">
    <property type="entry name" value="Gamma-glutamyl cyclotransferase-like"/>
    <property type="match status" value="1"/>
</dbReference>
<name>A0ABV5J8Y6_9BACT</name>
<accession>A0ABV5J8Y6</accession>
<dbReference type="RefSeq" id="WP_290247477.1">
    <property type="nucleotide sequence ID" value="NZ_JAUFQT010000001.1"/>
</dbReference>
<comment type="caution">
    <text evidence="1">The sequence shown here is derived from an EMBL/GenBank/DDBJ whole genome shotgun (WGS) entry which is preliminary data.</text>
</comment>
<sequence length="207" mass="23756">MQDYLWYASYGSNLKEKRFHCYIEGGRPHGARRIYLGCVDKSLPLDNKPIKIDYPLYFAKKASIWNNGGVGFIGNRKDVKVPTFGRMYLITRSQFIDVIRQENSDAAQIDVDFDMAIKKGGLVIRDNAWYGKLLYLGKDSDAPIFTFTHQKTIPTKVRPDENYLKTLIQGLQESHSLGDQEIVDYLIEKEGVKGNYSRDGIKQLIQH</sequence>
<dbReference type="EMBL" id="JBHMEW010000063">
    <property type="protein sequence ID" value="MFB9212748.1"/>
    <property type="molecule type" value="Genomic_DNA"/>
</dbReference>
<organism evidence="1 2">
    <name type="scientific">Echinicola jeungdonensis</name>
    <dbReference type="NCBI Taxonomy" id="709343"/>
    <lineage>
        <taxon>Bacteria</taxon>
        <taxon>Pseudomonadati</taxon>
        <taxon>Bacteroidota</taxon>
        <taxon>Cytophagia</taxon>
        <taxon>Cytophagales</taxon>
        <taxon>Cyclobacteriaceae</taxon>
        <taxon>Echinicola</taxon>
    </lineage>
</organism>
<reference evidence="1 2" key="1">
    <citation type="submission" date="2024-09" db="EMBL/GenBank/DDBJ databases">
        <authorList>
            <person name="Sun Q."/>
            <person name="Mori K."/>
        </authorList>
    </citation>
    <scope>NUCLEOTIDE SEQUENCE [LARGE SCALE GENOMIC DNA]</scope>
    <source>
        <strain evidence="1 2">CECT 7682</strain>
    </source>
</reference>
<proteinExistence type="predicted"/>
<dbReference type="Proteomes" id="UP001589654">
    <property type="component" value="Unassembled WGS sequence"/>
</dbReference>